<dbReference type="InterPro" id="IPR036116">
    <property type="entry name" value="FN3_sf"/>
</dbReference>
<feature type="transmembrane region" description="Helical" evidence="1">
    <location>
        <begin position="240"/>
        <end position="267"/>
    </location>
</feature>
<dbReference type="EMBL" id="BSXT01001230">
    <property type="protein sequence ID" value="GMF40178.1"/>
    <property type="molecule type" value="Genomic_DNA"/>
</dbReference>
<evidence type="ECO:0000313" key="3">
    <source>
        <dbReference type="Proteomes" id="UP001165121"/>
    </source>
</evidence>
<feature type="transmembrane region" description="Helical" evidence="1">
    <location>
        <begin position="71"/>
        <end position="88"/>
    </location>
</feature>
<dbReference type="PANTHER" id="PTHR31331">
    <property type="entry name" value="LCCL DOMAIN PROTEIN (AFU_ORTHOLOGUE AFUA_5G08630)"/>
    <property type="match status" value="1"/>
</dbReference>
<feature type="transmembrane region" description="Helical" evidence="1">
    <location>
        <begin position="177"/>
        <end position="198"/>
    </location>
</feature>
<keyword evidence="1" id="KW-0812">Transmembrane</keyword>
<protein>
    <submittedName>
        <fullName evidence="2">Unnamed protein product</fullName>
    </submittedName>
</protein>
<accession>A0A9W6XIT5</accession>
<keyword evidence="3" id="KW-1185">Reference proteome</keyword>
<dbReference type="Proteomes" id="UP001165121">
    <property type="component" value="Unassembled WGS sequence"/>
</dbReference>
<dbReference type="CDD" id="cd00063">
    <property type="entry name" value="FN3"/>
    <property type="match status" value="1"/>
</dbReference>
<dbReference type="InterPro" id="IPR051957">
    <property type="entry name" value="CRISP-LCCL_domain"/>
</dbReference>
<dbReference type="PANTHER" id="PTHR31331:SF1">
    <property type="entry name" value="CYSTEINE RICH SECRETORY PROTEIN LCCL DOMAIN CONTAINING 2"/>
    <property type="match status" value="1"/>
</dbReference>
<proteinExistence type="predicted"/>
<feature type="transmembrane region" description="Helical" evidence="1">
    <location>
        <begin position="46"/>
        <end position="64"/>
    </location>
</feature>
<gene>
    <name evidence="2" type="ORF">Pfra01_001222400</name>
</gene>
<evidence type="ECO:0000256" key="1">
    <source>
        <dbReference type="SAM" id="Phobius"/>
    </source>
</evidence>
<reference evidence="2" key="1">
    <citation type="submission" date="2023-04" db="EMBL/GenBank/DDBJ databases">
        <title>Phytophthora fragariaefolia NBRC 109709.</title>
        <authorList>
            <person name="Ichikawa N."/>
            <person name="Sato H."/>
            <person name="Tonouchi N."/>
        </authorList>
    </citation>
    <scope>NUCLEOTIDE SEQUENCE</scope>
    <source>
        <strain evidence="2">NBRC 109709</strain>
    </source>
</reference>
<comment type="caution">
    <text evidence="2">The sequence shown here is derived from an EMBL/GenBank/DDBJ whole genome shotgun (WGS) entry which is preliminary data.</text>
</comment>
<dbReference type="InterPro" id="IPR003961">
    <property type="entry name" value="FN3_dom"/>
</dbReference>
<keyword evidence="1" id="KW-0472">Membrane</keyword>
<dbReference type="SUPFAM" id="SSF49265">
    <property type="entry name" value="Fibronectin type III"/>
    <property type="match status" value="1"/>
</dbReference>
<keyword evidence="1" id="KW-1133">Transmembrane helix</keyword>
<organism evidence="2 3">
    <name type="scientific">Phytophthora fragariaefolia</name>
    <dbReference type="NCBI Taxonomy" id="1490495"/>
    <lineage>
        <taxon>Eukaryota</taxon>
        <taxon>Sar</taxon>
        <taxon>Stramenopiles</taxon>
        <taxon>Oomycota</taxon>
        <taxon>Peronosporomycetes</taxon>
        <taxon>Peronosporales</taxon>
        <taxon>Peronosporaceae</taxon>
        <taxon>Phytophthora</taxon>
    </lineage>
</organism>
<feature type="transmembrane region" description="Helical" evidence="1">
    <location>
        <begin position="210"/>
        <end position="228"/>
    </location>
</feature>
<feature type="transmembrane region" description="Helical" evidence="1">
    <location>
        <begin position="137"/>
        <end position="157"/>
    </location>
</feature>
<sequence length="351" mass="38727">MGVIGLGAANAFFSSTANGVTTNEFLSWFPKTIEFKEASSVYCSDLSWWILSLGFIATAGFGLLPRVRPAAMFYSLVAWGFFYVRLVGQPSSQNYAGISIDSYGEVMILLAASSVAYRMATLTTFRGWKSLSLKRRFLMWTICYVIPFHVMINMNLIGYVPWLNVDLGGFEEVNANAGTYVVFTIVGIGAAYLAVILFRSLYQGTTWKKWGVRYFVTVAVVLLSWALFPSTSFHLHHAMLGAFIIPITAFPTPAAAFSQAIGLGCFVQGYARWGWSSYLDTIPTVVWEPLESVQAYSLRLNRVEVYRGLDTSTVISDLEPNTTYFIGVAGVASWGTNGRVGPLSNFTTLEV</sequence>
<evidence type="ECO:0000313" key="2">
    <source>
        <dbReference type="EMBL" id="GMF40178.1"/>
    </source>
</evidence>
<name>A0A9W6XIT5_9STRA</name>
<dbReference type="OrthoDB" id="162371at2759"/>
<dbReference type="AlphaFoldDB" id="A0A9W6XIT5"/>